<evidence type="ECO:0008006" key="8">
    <source>
        <dbReference type="Google" id="ProtNLM"/>
    </source>
</evidence>
<proteinExistence type="inferred from homology"/>
<feature type="compositionally biased region" description="Basic residues" evidence="5">
    <location>
        <begin position="313"/>
        <end position="327"/>
    </location>
</feature>
<feature type="repeat" description="PPR" evidence="4">
    <location>
        <begin position="808"/>
        <end position="842"/>
    </location>
</feature>
<feature type="repeat" description="PPR" evidence="4">
    <location>
        <begin position="1018"/>
        <end position="1052"/>
    </location>
</feature>
<dbReference type="NCBIfam" id="TIGR00756">
    <property type="entry name" value="PPR"/>
    <property type="match status" value="11"/>
</dbReference>
<evidence type="ECO:0000256" key="4">
    <source>
        <dbReference type="PROSITE-ProRule" id="PRU00708"/>
    </source>
</evidence>
<protein>
    <recommendedName>
        <fullName evidence="8">Pentacotripeptide-repeat region of PRORP domain-containing protein</fullName>
    </recommendedName>
</protein>
<evidence type="ECO:0000256" key="2">
    <source>
        <dbReference type="ARBA" id="ARBA00022737"/>
    </source>
</evidence>
<keyword evidence="2" id="KW-0677">Repeat</keyword>
<evidence type="ECO:0000256" key="1">
    <source>
        <dbReference type="ARBA" id="ARBA00007626"/>
    </source>
</evidence>
<evidence type="ECO:0000313" key="7">
    <source>
        <dbReference type="Proteomes" id="UP000324897"/>
    </source>
</evidence>
<evidence type="ECO:0000256" key="5">
    <source>
        <dbReference type="SAM" id="MobiDB-lite"/>
    </source>
</evidence>
<keyword evidence="7" id="KW-1185">Reference proteome</keyword>
<dbReference type="Pfam" id="PF13812">
    <property type="entry name" value="PPR_3"/>
    <property type="match status" value="1"/>
</dbReference>
<name>A0A5J9UJ98_9POAL</name>
<dbReference type="GO" id="GO:0010019">
    <property type="term" value="P:chloroplast-nucleus signaling pathway"/>
    <property type="evidence" value="ECO:0007669"/>
    <property type="project" value="TreeGrafter"/>
</dbReference>
<feature type="repeat" description="PPR" evidence="4">
    <location>
        <begin position="564"/>
        <end position="598"/>
    </location>
</feature>
<dbReference type="FunFam" id="1.25.40.10:FF:001727">
    <property type="entry name" value="Pentatricopeptide repeat-containing protein, chloroplastic isoform A"/>
    <property type="match status" value="1"/>
</dbReference>
<dbReference type="InterPro" id="IPR002885">
    <property type="entry name" value="PPR_rpt"/>
</dbReference>
<dbReference type="Pfam" id="PF01535">
    <property type="entry name" value="PPR"/>
    <property type="match status" value="6"/>
</dbReference>
<sequence>STRGRLRHPKAQGIGSAFNGSHSLPPLALSPIQLAAKQLGAHQLYHIHTPPLAAPRPQLAAPHRAGPEVDVARRFPGDPGRETEAHRRFPDERWHPHVSAAVRRIRRLLGVVRFHSFRIHSNTLSLYRPNNRVSYSCSRGRARPARRRLPPPRIFWFEAHVFLQIQMAALRIHVSGGPPEPRRRNLAGNPVQLGLDLIGFGSSVLPIGLGYDVGRRHTVTAVVTCHRLLVDSGRRKSHPRASLKKSGVVFSLEDNGGGESTTLCVPVPSETVVLGGQVVSGLVQNVAQGTGGTPRSNAAREEGGKLWRRLQGGKKVVRHRAPKHGPRKDRQGSKIVVNEDDVNAILSGVTPESSIDECNSVLIRLEKHSDKKALDFFDWMKTNGKLKENADAYHIALQAIAWKEDWKMAELLLHEMVADSNCTLDARAFNGLIYVCAKRRLDDWGTKWFHMMLERKVQPNVSTIGMLMGLYQKTGKVAEAEFTFAKMRSCNIKCVNAYSAMITLYTRLGLFAKSEDVINLMKCDGVVPNMENWLVRLNTYSQQGKMDEAELVLQSMVNEGFTLNVVAYNTLITGYGKISDMQKAERLFDSLGSAGLAPDETTYRSMVKGFGRANKYEEASLYYGKLKNSGFRPNASNFYTMINLVARHDDSEGAVEILKDMRTAGCQCSSIVTVLVRAYGTVGRMHKVLPILRSCLYKKILFDATSCSILVTSFVQNSLLEEALCLLREKKWKDSDFEDNLYHILICSCKEAGSYNDAVRIYNQMPKSETHPNLRISCSMIDVFSMIERFSDAEIVYLELKASSCVLDMIAYSVVVRMYIKAGRLVDACSILEEMERKKEIVPDKYLFLDMLRTYQKCGLLEKLADTYYWIRKSQVELDESMYNCIINCCGRAIPVDELSRIFDEMIQHGHLANTVTFNVLLDIYGKAGLFNRANKIFLMARKQGLADIISYNTIIAAYAQNGDFRSMTHFVQRMQEAGFPVSLEAYNCMLNAYGKAGLLEEFEAVLQKMKRARCNFDHYTYNIMINIYGRRGWVEGVASVLDELKSRGVEPDLYSYNTLIKAYGIAKMPEDAVKLMQEMRIKGISPDRVTYTNLISALQRNENFLEAVKWSLWMKQIGVTECGTRA</sequence>
<dbReference type="PANTHER" id="PTHR47936">
    <property type="entry name" value="PPR_LONG DOMAIN-CONTAINING PROTEIN"/>
    <property type="match status" value="1"/>
</dbReference>
<keyword evidence="3" id="KW-0809">Transit peptide</keyword>
<dbReference type="FunFam" id="1.25.40.10:FF:001509">
    <property type="entry name" value="Pentatricopeptide repeat-containing protein chloroplastic"/>
    <property type="match status" value="1"/>
</dbReference>
<dbReference type="SUPFAM" id="SSF81901">
    <property type="entry name" value="HCP-like"/>
    <property type="match status" value="1"/>
</dbReference>
<dbReference type="GO" id="GO:0031930">
    <property type="term" value="P:mitochondria-nucleus signaling pathway"/>
    <property type="evidence" value="ECO:0007669"/>
    <property type="project" value="TreeGrafter"/>
</dbReference>
<dbReference type="GO" id="GO:0009507">
    <property type="term" value="C:chloroplast"/>
    <property type="evidence" value="ECO:0007669"/>
    <property type="project" value="TreeGrafter"/>
</dbReference>
<dbReference type="OrthoDB" id="185373at2759"/>
<evidence type="ECO:0000256" key="3">
    <source>
        <dbReference type="ARBA" id="ARBA00022946"/>
    </source>
</evidence>
<feature type="repeat" description="PPR" evidence="4">
    <location>
        <begin position="529"/>
        <end position="563"/>
    </location>
</feature>
<dbReference type="PROSITE" id="PS51375">
    <property type="entry name" value="PPR"/>
    <property type="match status" value="11"/>
</dbReference>
<evidence type="ECO:0000313" key="6">
    <source>
        <dbReference type="EMBL" id="TVU23401.1"/>
    </source>
</evidence>
<feature type="repeat" description="PPR" evidence="4">
    <location>
        <begin position="948"/>
        <end position="982"/>
    </location>
</feature>
<dbReference type="Gene3D" id="1.25.40.10">
    <property type="entry name" value="Tetratricopeptide repeat domain"/>
    <property type="match status" value="6"/>
</dbReference>
<feature type="repeat" description="PPR" evidence="4">
    <location>
        <begin position="494"/>
        <end position="528"/>
    </location>
</feature>
<reference evidence="6 7" key="1">
    <citation type="journal article" date="2019" name="Sci. Rep.">
        <title>A high-quality genome of Eragrostis curvula grass provides insights into Poaceae evolution and supports new strategies to enhance forage quality.</title>
        <authorList>
            <person name="Carballo J."/>
            <person name="Santos B.A.C.M."/>
            <person name="Zappacosta D."/>
            <person name="Garbus I."/>
            <person name="Selva J.P."/>
            <person name="Gallo C.A."/>
            <person name="Diaz A."/>
            <person name="Albertini E."/>
            <person name="Caccamo M."/>
            <person name="Echenique V."/>
        </authorList>
    </citation>
    <scope>NUCLEOTIDE SEQUENCE [LARGE SCALE GENOMIC DNA]</scope>
    <source>
        <strain evidence="7">cv. Victoria</strain>
        <tissue evidence="6">Leaf</tissue>
    </source>
</reference>
<dbReference type="Proteomes" id="UP000324897">
    <property type="component" value="Chromosome 2"/>
</dbReference>
<dbReference type="AlphaFoldDB" id="A0A5J9UJ98"/>
<feature type="repeat" description="PPR" evidence="4">
    <location>
        <begin position="879"/>
        <end position="913"/>
    </location>
</feature>
<gene>
    <name evidence="6" type="ORF">EJB05_25764</name>
</gene>
<feature type="non-terminal residue" evidence="6">
    <location>
        <position position="1"/>
    </location>
</feature>
<organism evidence="6 7">
    <name type="scientific">Eragrostis curvula</name>
    <name type="common">weeping love grass</name>
    <dbReference type="NCBI Taxonomy" id="38414"/>
    <lineage>
        <taxon>Eukaryota</taxon>
        <taxon>Viridiplantae</taxon>
        <taxon>Streptophyta</taxon>
        <taxon>Embryophyta</taxon>
        <taxon>Tracheophyta</taxon>
        <taxon>Spermatophyta</taxon>
        <taxon>Magnoliopsida</taxon>
        <taxon>Liliopsida</taxon>
        <taxon>Poales</taxon>
        <taxon>Poaceae</taxon>
        <taxon>PACMAD clade</taxon>
        <taxon>Chloridoideae</taxon>
        <taxon>Eragrostideae</taxon>
        <taxon>Eragrostidinae</taxon>
        <taxon>Eragrostis</taxon>
    </lineage>
</organism>
<dbReference type="InterPro" id="IPR011990">
    <property type="entry name" value="TPR-like_helical_dom_sf"/>
</dbReference>
<feature type="repeat" description="PPR" evidence="4">
    <location>
        <begin position="738"/>
        <end position="772"/>
    </location>
</feature>
<feature type="repeat" description="PPR" evidence="4">
    <location>
        <begin position="983"/>
        <end position="1017"/>
    </location>
</feature>
<comment type="caution">
    <text evidence="6">The sequence shown here is derived from an EMBL/GenBank/DDBJ whole genome shotgun (WGS) entry which is preliminary data.</text>
</comment>
<feature type="region of interest" description="Disordered" evidence="5">
    <location>
        <begin position="313"/>
        <end position="333"/>
    </location>
</feature>
<feature type="repeat" description="PPR" evidence="4">
    <location>
        <begin position="599"/>
        <end position="633"/>
    </location>
</feature>
<dbReference type="Gramene" id="TVU23401">
    <property type="protein sequence ID" value="TVU23401"/>
    <property type="gene ID" value="EJB05_25764"/>
</dbReference>
<dbReference type="Pfam" id="PF13041">
    <property type="entry name" value="PPR_2"/>
    <property type="match status" value="3"/>
</dbReference>
<dbReference type="EMBL" id="RWGY01000013">
    <property type="protein sequence ID" value="TVU23401.1"/>
    <property type="molecule type" value="Genomic_DNA"/>
</dbReference>
<feature type="repeat" description="PPR" evidence="4">
    <location>
        <begin position="1053"/>
        <end position="1087"/>
    </location>
</feature>
<dbReference type="FunFam" id="1.25.40.10:FF:001331">
    <property type="entry name" value="Pentatricopeptide repeat-containing protein chloroplastic"/>
    <property type="match status" value="1"/>
</dbReference>
<accession>A0A5J9UJ98</accession>
<dbReference type="PANTHER" id="PTHR47936:SF1">
    <property type="entry name" value="PENTATRICOPEPTIDE REPEAT-CONTAINING PROTEIN GUN1, CHLOROPLASTIC"/>
    <property type="match status" value="1"/>
</dbReference>
<comment type="similarity">
    <text evidence="1">Belongs to the PPR family. P subfamily.</text>
</comment>